<keyword evidence="4" id="KW-0012">Acyltransferase</keyword>
<comment type="caution">
    <text evidence="4">The sequence shown here is derived from an EMBL/GenBank/DDBJ whole genome shotgun (WGS) entry which is preliminary data.</text>
</comment>
<feature type="transmembrane region" description="Helical" evidence="1">
    <location>
        <begin position="242"/>
        <end position="260"/>
    </location>
</feature>
<feature type="domain" description="SGNH" evidence="3">
    <location>
        <begin position="391"/>
        <end position="623"/>
    </location>
</feature>
<dbReference type="RefSeq" id="WP_091004281.1">
    <property type="nucleotide sequence ID" value="NZ_FOSD01000011.1"/>
</dbReference>
<feature type="transmembrane region" description="Helical" evidence="1">
    <location>
        <begin position="336"/>
        <end position="358"/>
    </location>
</feature>
<organism evidence="4 5">
    <name type="scientific">Candidatus Pantoea symbiotica</name>
    <dbReference type="NCBI Taxonomy" id="1884370"/>
    <lineage>
        <taxon>Bacteria</taxon>
        <taxon>Pseudomonadati</taxon>
        <taxon>Pseudomonadota</taxon>
        <taxon>Gammaproteobacteria</taxon>
        <taxon>Enterobacterales</taxon>
        <taxon>Erwiniaceae</taxon>
        <taxon>Pantoea</taxon>
    </lineage>
</organism>
<keyword evidence="5" id="KW-1185">Reference proteome</keyword>
<feature type="transmembrane region" description="Helical" evidence="1">
    <location>
        <begin position="72"/>
        <end position="91"/>
    </location>
</feature>
<gene>
    <name evidence="4" type="ORF">SAMN05518863_111101</name>
</gene>
<keyword evidence="1" id="KW-1133">Transmembrane helix</keyword>
<feature type="transmembrane region" description="Helical" evidence="1">
    <location>
        <begin position="7"/>
        <end position="25"/>
    </location>
</feature>
<evidence type="ECO:0000259" key="3">
    <source>
        <dbReference type="Pfam" id="PF19040"/>
    </source>
</evidence>
<dbReference type="Pfam" id="PF19040">
    <property type="entry name" value="SGNH"/>
    <property type="match status" value="1"/>
</dbReference>
<name>A0A1I4D257_9GAMM</name>
<evidence type="ECO:0000256" key="1">
    <source>
        <dbReference type="SAM" id="Phobius"/>
    </source>
</evidence>
<keyword evidence="4" id="KW-0808">Transferase</keyword>
<feature type="domain" description="Acyltransferase 3" evidence="2">
    <location>
        <begin position="6"/>
        <end position="321"/>
    </location>
</feature>
<feature type="transmembrane region" description="Helical" evidence="1">
    <location>
        <begin position="141"/>
        <end position="158"/>
    </location>
</feature>
<accession>A0A1I4D257</accession>
<proteinExistence type="predicted"/>
<feature type="transmembrane region" description="Helical" evidence="1">
    <location>
        <begin position="303"/>
        <end position="324"/>
    </location>
</feature>
<sequence>MNFRTDINGLRAYAVMLVILYHFGFSSVSGGFLGVDVFFVISGYLMTGIILTRLNKQNFSLLGFYAARCRRIIPPLMVLCLILMLVGYFLMPPDEYKKMAEHAVSSLSFISNVVYFKQGGYFETGSVYKWLLHTWSLSVEWQFYLLLPLALMFTARFLRQQFAWAMGIAALLSFGLVLAMVATNFHLTATYYLLPTRAWEMLAGGLVYLAPRSALSGQRAVPLLGIIGLIVCALWFDESTAWPGIMTLIPVLLTALIIHANVQNSIWFNNQIVQHIGKTSYSIYLWHWPLWVFWHLADWPITLVSQAMLILLSLAAGWASYVLVENKHGWLSGRTYVTLGQTALVLLFGVLIVAKAGFPSRAPQVVASIKQYSLERFVRGENCFVFSGTTSPQCVFGNASQVNLVVLGDSHAAAMLSSIVGSARADDSVVFIAQSGCPSVPEIHRSASPDCGDFVKNAIADIERKYPHASVLIINRLSFYLHGDYGSGSNTPKYSFINDVSSIAAYQQHFGAAVKQLATHRRVFIMTPVPEFGYDVIYRMSRDAMRGKALAVQQTRAEYQSHNQETLAMLNNIAAQSPNVALLDATQGFCDNDFCYGAKDDVPLYRDDNHLSEVGNKNLNGVFGGMWKMIDRI</sequence>
<keyword evidence="1" id="KW-0472">Membrane</keyword>
<dbReference type="InterPro" id="IPR043968">
    <property type="entry name" value="SGNH"/>
</dbReference>
<dbReference type="InterPro" id="IPR002656">
    <property type="entry name" value="Acyl_transf_3_dom"/>
</dbReference>
<feature type="transmembrane region" description="Helical" evidence="1">
    <location>
        <begin position="31"/>
        <end position="51"/>
    </location>
</feature>
<evidence type="ECO:0000313" key="4">
    <source>
        <dbReference type="EMBL" id="SFK87582.1"/>
    </source>
</evidence>
<dbReference type="EMBL" id="FOSD01000011">
    <property type="protein sequence ID" value="SFK87582.1"/>
    <property type="molecule type" value="Genomic_DNA"/>
</dbReference>
<dbReference type="Pfam" id="PF01757">
    <property type="entry name" value="Acyl_transf_3"/>
    <property type="match status" value="1"/>
</dbReference>
<reference evidence="4 5" key="1">
    <citation type="submission" date="2016-10" db="EMBL/GenBank/DDBJ databases">
        <authorList>
            <person name="Varghese N."/>
            <person name="Submissions S."/>
        </authorList>
    </citation>
    <scope>NUCLEOTIDE SEQUENCE [LARGE SCALE GENOMIC DNA]</scope>
    <source>
        <strain evidence="4 5">YR512</strain>
    </source>
</reference>
<dbReference type="Proteomes" id="UP000198841">
    <property type="component" value="Unassembled WGS sequence"/>
</dbReference>
<dbReference type="PANTHER" id="PTHR23028:SF53">
    <property type="entry name" value="ACYL_TRANSF_3 DOMAIN-CONTAINING PROTEIN"/>
    <property type="match status" value="1"/>
</dbReference>
<evidence type="ECO:0000313" key="5">
    <source>
        <dbReference type="Proteomes" id="UP000198841"/>
    </source>
</evidence>
<keyword evidence="1" id="KW-0812">Transmembrane</keyword>
<dbReference type="PANTHER" id="PTHR23028">
    <property type="entry name" value="ACETYLTRANSFERASE"/>
    <property type="match status" value="1"/>
</dbReference>
<feature type="transmembrane region" description="Helical" evidence="1">
    <location>
        <begin position="220"/>
        <end position="236"/>
    </location>
</feature>
<feature type="transmembrane region" description="Helical" evidence="1">
    <location>
        <begin position="163"/>
        <end position="183"/>
    </location>
</feature>
<protein>
    <submittedName>
        <fullName evidence="4">Peptidoglycan/LPS O-acetylase OafA/YrhL, contains acyltransferase and SGNH-hydrolase domains</fullName>
    </submittedName>
</protein>
<dbReference type="InterPro" id="IPR050879">
    <property type="entry name" value="Acyltransferase_3"/>
</dbReference>
<dbReference type="GO" id="GO:0016746">
    <property type="term" value="F:acyltransferase activity"/>
    <property type="evidence" value="ECO:0007669"/>
    <property type="project" value="UniProtKB-KW"/>
</dbReference>
<evidence type="ECO:0000259" key="2">
    <source>
        <dbReference type="Pfam" id="PF01757"/>
    </source>
</evidence>